<feature type="domain" description="F-box associated beta-propeller type 3" evidence="2">
    <location>
        <begin position="132"/>
        <end position="343"/>
    </location>
</feature>
<reference evidence="3 4" key="1">
    <citation type="submission" date="2020-06" db="EMBL/GenBank/DDBJ databases">
        <title>Transcriptomic and genomic resources for Thalictrum thalictroides and T. hernandezii: Facilitating candidate gene discovery in an emerging model plant lineage.</title>
        <authorList>
            <person name="Arias T."/>
            <person name="Riano-Pachon D.M."/>
            <person name="Di Stilio V.S."/>
        </authorList>
    </citation>
    <scope>NUCLEOTIDE SEQUENCE [LARGE SCALE GENOMIC DNA]</scope>
    <source>
        <strain evidence="4">cv. WT478/WT964</strain>
        <tissue evidence="3">Leaves</tissue>
    </source>
</reference>
<dbReference type="SUPFAM" id="SSF69322">
    <property type="entry name" value="Tricorn protease domain 2"/>
    <property type="match status" value="1"/>
</dbReference>
<dbReference type="PANTHER" id="PTHR35546">
    <property type="entry name" value="F-BOX PROTEIN INTERACTION DOMAIN PROTEIN-RELATED"/>
    <property type="match status" value="1"/>
</dbReference>
<dbReference type="InterPro" id="IPR013187">
    <property type="entry name" value="F-box-assoc_dom_typ3"/>
</dbReference>
<dbReference type="InterPro" id="IPR036047">
    <property type="entry name" value="F-box-like_dom_sf"/>
</dbReference>
<dbReference type="PANTHER" id="PTHR35546:SF130">
    <property type="entry name" value="EXPRESSED PROTEIN"/>
    <property type="match status" value="1"/>
</dbReference>
<sequence>MEESDLFKMFTLKKHPTTGVSSSSSFTNISDLHEDTLVEIICKLPIKHMVSCKSVSKLWHKLIANVCIPRIKSCSVFGLLYSTSPVSFLDNNVTNKRGPWSFSCINASDHINNTSLVESCLGGILPFRPAPYDFLDCCDGLLLFFNPSSMQYYVCNPSTQQYVTIPNSPQENIPQIAFLSCDQNYRVVYICGLPLTMNIYSLTSREWEVFTLDIEPSIAEAPMSIRYISFEGSFYRLSVAGYLVKFNVNQKGVQTFELPKIVVRDVPIGCLGVSQGRLHYAWDDQVSQMMVWVLDESGHPEQWVLKHNICLQFFEKHPLRTNLHERLCLSVHAFHPTSDVLFVGNSSGILSYDTNTRRLETIFTLGSDRLIYSPEYAVYVFSVNLTPLGA</sequence>
<organism evidence="3 4">
    <name type="scientific">Thalictrum thalictroides</name>
    <name type="common">Rue-anemone</name>
    <name type="synonym">Anemone thalictroides</name>
    <dbReference type="NCBI Taxonomy" id="46969"/>
    <lineage>
        <taxon>Eukaryota</taxon>
        <taxon>Viridiplantae</taxon>
        <taxon>Streptophyta</taxon>
        <taxon>Embryophyta</taxon>
        <taxon>Tracheophyta</taxon>
        <taxon>Spermatophyta</taxon>
        <taxon>Magnoliopsida</taxon>
        <taxon>Ranunculales</taxon>
        <taxon>Ranunculaceae</taxon>
        <taxon>Thalictroideae</taxon>
        <taxon>Thalictrum</taxon>
    </lineage>
</organism>
<dbReference type="AlphaFoldDB" id="A0A7J6X856"/>
<dbReference type="EMBL" id="JABWDY010005311">
    <property type="protein sequence ID" value="KAF5204542.1"/>
    <property type="molecule type" value="Genomic_DNA"/>
</dbReference>
<dbReference type="InterPro" id="IPR017451">
    <property type="entry name" value="F-box-assoc_interact_dom"/>
</dbReference>
<dbReference type="InterPro" id="IPR055290">
    <property type="entry name" value="At3g26010-like"/>
</dbReference>
<evidence type="ECO:0000313" key="4">
    <source>
        <dbReference type="Proteomes" id="UP000554482"/>
    </source>
</evidence>
<accession>A0A7J6X856</accession>
<evidence type="ECO:0000259" key="1">
    <source>
        <dbReference type="Pfam" id="PF00646"/>
    </source>
</evidence>
<proteinExistence type="predicted"/>
<keyword evidence="4" id="KW-1185">Reference proteome</keyword>
<dbReference type="Gene3D" id="1.20.1280.50">
    <property type="match status" value="1"/>
</dbReference>
<name>A0A7J6X856_THATH</name>
<gene>
    <name evidence="3" type="ORF">FRX31_005872</name>
</gene>
<feature type="domain" description="F-box" evidence="1">
    <location>
        <begin position="29"/>
        <end position="68"/>
    </location>
</feature>
<evidence type="ECO:0000259" key="2">
    <source>
        <dbReference type="Pfam" id="PF08268"/>
    </source>
</evidence>
<protein>
    <recommendedName>
        <fullName evidence="5">F-box protein</fullName>
    </recommendedName>
</protein>
<dbReference type="Pfam" id="PF08268">
    <property type="entry name" value="FBA_3"/>
    <property type="match status" value="1"/>
</dbReference>
<dbReference type="Proteomes" id="UP000554482">
    <property type="component" value="Unassembled WGS sequence"/>
</dbReference>
<dbReference type="InterPro" id="IPR001810">
    <property type="entry name" value="F-box_dom"/>
</dbReference>
<dbReference type="SUPFAM" id="SSF81383">
    <property type="entry name" value="F-box domain"/>
    <property type="match status" value="1"/>
</dbReference>
<comment type="caution">
    <text evidence="3">The sequence shown here is derived from an EMBL/GenBank/DDBJ whole genome shotgun (WGS) entry which is preliminary data.</text>
</comment>
<dbReference type="NCBIfam" id="TIGR01640">
    <property type="entry name" value="F_box_assoc_1"/>
    <property type="match status" value="1"/>
</dbReference>
<evidence type="ECO:0000313" key="3">
    <source>
        <dbReference type="EMBL" id="KAF5204542.1"/>
    </source>
</evidence>
<evidence type="ECO:0008006" key="5">
    <source>
        <dbReference type="Google" id="ProtNLM"/>
    </source>
</evidence>
<dbReference type="Pfam" id="PF00646">
    <property type="entry name" value="F-box"/>
    <property type="match status" value="1"/>
</dbReference>
<dbReference type="OrthoDB" id="605328at2759"/>